<evidence type="ECO:0000313" key="4">
    <source>
        <dbReference type="Proteomes" id="UP000748756"/>
    </source>
</evidence>
<dbReference type="InterPro" id="IPR036058">
    <property type="entry name" value="Kazal_dom_sf"/>
</dbReference>
<feature type="chain" id="PRO_5040233458" description="Kazal-like domain-containing protein" evidence="1">
    <location>
        <begin position="26"/>
        <end position="277"/>
    </location>
</feature>
<dbReference type="EMBL" id="JAAAUQ010000540">
    <property type="protein sequence ID" value="KAF9149351.1"/>
    <property type="molecule type" value="Genomic_DNA"/>
</dbReference>
<dbReference type="OrthoDB" id="2383526at2759"/>
<sequence>MKLSTLVTLTAASTLAILSKSTVDATTYPCSGKCPSVVAPVCGQNAAGVTRTWINSCELTKSNCQSPGDIYTKISNKACPGDDMVKRDIFDRPVPVPISRVCAQNNVGVQVTFVNSCRLSVAQCQYPDEKWTQISKGYCPGDLNKRGVFDGLLSLSGCPKTCPSVIERVCAQNNVGVQRTFVNFCTLSTAQCQYPTEGWTKVSDGFCLGDLNKKKRAIWDQPIPEPECSQDCPSVISPVCAQNQVGTQKTFVNSCQCQFPAEGWTKFSDKTCIGDLD</sequence>
<evidence type="ECO:0000313" key="3">
    <source>
        <dbReference type="EMBL" id="KAF9149351.1"/>
    </source>
</evidence>
<dbReference type="AlphaFoldDB" id="A0A9P5RWV9"/>
<dbReference type="Proteomes" id="UP000748756">
    <property type="component" value="Unassembled WGS sequence"/>
</dbReference>
<dbReference type="Pfam" id="PF07648">
    <property type="entry name" value="Kazal_2"/>
    <property type="match status" value="4"/>
</dbReference>
<keyword evidence="1" id="KW-0732">Signal</keyword>
<feature type="domain" description="Kazal-like" evidence="2">
    <location>
        <begin position="24"/>
        <end position="81"/>
    </location>
</feature>
<proteinExistence type="predicted"/>
<dbReference type="SUPFAM" id="SSF100895">
    <property type="entry name" value="Kazal-type serine protease inhibitors"/>
    <property type="match status" value="2"/>
</dbReference>
<organism evidence="3 4">
    <name type="scientific">Linnemannia schmuckeri</name>
    <dbReference type="NCBI Taxonomy" id="64567"/>
    <lineage>
        <taxon>Eukaryota</taxon>
        <taxon>Fungi</taxon>
        <taxon>Fungi incertae sedis</taxon>
        <taxon>Mucoromycota</taxon>
        <taxon>Mortierellomycotina</taxon>
        <taxon>Mortierellomycetes</taxon>
        <taxon>Mortierellales</taxon>
        <taxon>Mortierellaceae</taxon>
        <taxon>Linnemannia</taxon>
    </lineage>
</organism>
<accession>A0A9P5RWV9</accession>
<protein>
    <recommendedName>
        <fullName evidence="2">Kazal-like domain-containing protein</fullName>
    </recommendedName>
</protein>
<keyword evidence="4" id="KW-1185">Reference proteome</keyword>
<evidence type="ECO:0000259" key="2">
    <source>
        <dbReference type="PROSITE" id="PS51465"/>
    </source>
</evidence>
<feature type="signal peptide" evidence="1">
    <location>
        <begin position="1"/>
        <end position="25"/>
    </location>
</feature>
<name>A0A9P5RWV9_9FUNG</name>
<reference evidence="3" key="1">
    <citation type="journal article" date="2020" name="Fungal Divers.">
        <title>Resolving the Mortierellaceae phylogeny through synthesis of multi-gene phylogenetics and phylogenomics.</title>
        <authorList>
            <person name="Vandepol N."/>
            <person name="Liber J."/>
            <person name="Desiro A."/>
            <person name="Na H."/>
            <person name="Kennedy M."/>
            <person name="Barry K."/>
            <person name="Grigoriev I.V."/>
            <person name="Miller A.N."/>
            <person name="O'Donnell K."/>
            <person name="Stajich J.E."/>
            <person name="Bonito G."/>
        </authorList>
    </citation>
    <scope>NUCLEOTIDE SEQUENCE</scope>
    <source>
        <strain evidence="3">NRRL 6426</strain>
    </source>
</reference>
<dbReference type="PROSITE" id="PS51465">
    <property type="entry name" value="KAZAL_2"/>
    <property type="match status" value="1"/>
</dbReference>
<gene>
    <name evidence="3" type="ORF">BG015_008863</name>
</gene>
<comment type="caution">
    <text evidence="3">The sequence shown here is derived from an EMBL/GenBank/DDBJ whole genome shotgun (WGS) entry which is preliminary data.</text>
</comment>
<dbReference type="InterPro" id="IPR002350">
    <property type="entry name" value="Kazal_dom"/>
</dbReference>
<dbReference type="Gene3D" id="3.30.60.30">
    <property type="match status" value="4"/>
</dbReference>
<evidence type="ECO:0000256" key="1">
    <source>
        <dbReference type="SAM" id="SignalP"/>
    </source>
</evidence>